<keyword evidence="1" id="KW-0175">Coiled coil</keyword>
<keyword evidence="4" id="KW-1185">Reference proteome</keyword>
<organism evidence="3 4">
    <name type="scientific">Cylindrodendrum hubeiense</name>
    <dbReference type="NCBI Taxonomy" id="595255"/>
    <lineage>
        <taxon>Eukaryota</taxon>
        <taxon>Fungi</taxon>
        <taxon>Dikarya</taxon>
        <taxon>Ascomycota</taxon>
        <taxon>Pezizomycotina</taxon>
        <taxon>Sordariomycetes</taxon>
        <taxon>Hypocreomycetidae</taxon>
        <taxon>Hypocreales</taxon>
        <taxon>Nectriaceae</taxon>
        <taxon>Cylindrodendrum</taxon>
    </lineage>
</organism>
<feature type="region of interest" description="Disordered" evidence="2">
    <location>
        <begin position="24"/>
        <end position="46"/>
    </location>
</feature>
<evidence type="ECO:0000313" key="4">
    <source>
        <dbReference type="Proteomes" id="UP000722485"/>
    </source>
</evidence>
<dbReference type="EMBL" id="JAANBB010000431">
    <property type="protein sequence ID" value="KAF7542609.1"/>
    <property type="molecule type" value="Genomic_DNA"/>
</dbReference>
<evidence type="ECO:0000256" key="2">
    <source>
        <dbReference type="SAM" id="MobiDB-lite"/>
    </source>
</evidence>
<dbReference type="AlphaFoldDB" id="A0A9P5GZK1"/>
<proteinExistence type="predicted"/>
<comment type="caution">
    <text evidence="3">The sequence shown here is derived from an EMBL/GenBank/DDBJ whole genome shotgun (WGS) entry which is preliminary data.</text>
</comment>
<gene>
    <name evidence="3" type="ORF">G7Z17_g11437</name>
</gene>
<evidence type="ECO:0000313" key="3">
    <source>
        <dbReference type="EMBL" id="KAF7542609.1"/>
    </source>
</evidence>
<reference evidence="3" key="1">
    <citation type="submission" date="2020-03" db="EMBL/GenBank/DDBJ databases">
        <title>Draft Genome Sequence of Cylindrodendrum hubeiense.</title>
        <authorList>
            <person name="Buettner E."/>
            <person name="Kellner H."/>
        </authorList>
    </citation>
    <scope>NUCLEOTIDE SEQUENCE</scope>
    <source>
        <strain evidence="3">IHI 201604</strain>
    </source>
</reference>
<protein>
    <submittedName>
        <fullName evidence="3">Uncharacterized protein</fullName>
    </submittedName>
</protein>
<dbReference type="Proteomes" id="UP000722485">
    <property type="component" value="Unassembled WGS sequence"/>
</dbReference>
<accession>A0A9P5GZK1</accession>
<sequence>MNRNSHHTLGSSSTLWADNTNSSSTLRARLRSQDASAPTSSPKPPTYHHVYQQFRACFGADAGSTRYDDPSRADRIDVESFAQAGINLHASATAQLIEAHSDIQSRISRFVGESSATLSESDAIYANIAYPLSATLCHSDNFPNASILSHLTNLKKEISSAKEELQRLGAE</sequence>
<feature type="coiled-coil region" evidence="1">
    <location>
        <begin position="144"/>
        <end position="171"/>
    </location>
</feature>
<name>A0A9P5GZK1_9HYPO</name>
<dbReference type="OrthoDB" id="4869153at2759"/>
<evidence type="ECO:0000256" key="1">
    <source>
        <dbReference type="SAM" id="Coils"/>
    </source>
</evidence>